<dbReference type="InterPro" id="IPR053151">
    <property type="entry name" value="RNase_H-like"/>
</dbReference>
<dbReference type="InterPro" id="IPR044730">
    <property type="entry name" value="RNase_H-like_dom_plant"/>
</dbReference>
<dbReference type="GO" id="GO:0004523">
    <property type="term" value="F:RNA-DNA hybrid ribonuclease activity"/>
    <property type="evidence" value="ECO:0007669"/>
    <property type="project" value="InterPro"/>
</dbReference>
<evidence type="ECO:0000313" key="3">
    <source>
        <dbReference type="Proteomes" id="UP001280121"/>
    </source>
</evidence>
<reference evidence="2" key="1">
    <citation type="journal article" date="2023" name="Plant J.">
        <title>Genome sequences and population genomics provide insights into the demographic history, inbreeding, and mutation load of two 'living fossil' tree species of Dipteronia.</title>
        <authorList>
            <person name="Feng Y."/>
            <person name="Comes H.P."/>
            <person name="Chen J."/>
            <person name="Zhu S."/>
            <person name="Lu R."/>
            <person name="Zhang X."/>
            <person name="Li P."/>
            <person name="Qiu J."/>
            <person name="Olsen K.M."/>
            <person name="Qiu Y."/>
        </authorList>
    </citation>
    <scope>NUCLEOTIDE SEQUENCE</scope>
    <source>
        <strain evidence="2">KIB01</strain>
    </source>
</reference>
<gene>
    <name evidence="2" type="ORF">Ddye_028103</name>
</gene>
<dbReference type="CDD" id="cd06222">
    <property type="entry name" value="RNase_H_like"/>
    <property type="match status" value="1"/>
</dbReference>
<evidence type="ECO:0000259" key="1">
    <source>
        <dbReference type="PROSITE" id="PS50879"/>
    </source>
</evidence>
<dbReference type="InterPro" id="IPR036397">
    <property type="entry name" value="RNaseH_sf"/>
</dbReference>
<sequence>MFYAVVWTVWESRNQAVFSDKETNVWQTIDMVKFRLAWWFKHHSKGSKETLTDMLLNIKELCVDGKSIKKIRRADWILPTNSDLRFNVDGSVLRNLGPAGIGGVLRNCDGKVLCMFSCYIGIQDPNSAELVAIHKACALCFFIPSFVNRNIEIASDSRMVVSWINGAGVGSINHVDLIYDIRSSLERFGGKVVYSLRVSNQFDDRLAKLGSKMLGDFVEFGESG</sequence>
<dbReference type="InterPro" id="IPR012337">
    <property type="entry name" value="RNaseH-like_sf"/>
</dbReference>
<dbReference type="PANTHER" id="PTHR47723:SF22">
    <property type="entry name" value="RNASE H TYPE-1 DOMAIN-CONTAINING PROTEIN"/>
    <property type="match status" value="1"/>
</dbReference>
<dbReference type="Pfam" id="PF13456">
    <property type="entry name" value="RVT_3"/>
    <property type="match status" value="1"/>
</dbReference>
<organism evidence="2 3">
    <name type="scientific">Dipteronia dyeriana</name>
    <dbReference type="NCBI Taxonomy" id="168575"/>
    <lineage>
        <taxon>Eukaryota</taxon>
        <taxon>Viridiplantae</taxon>
        <taxon>Streptophyta</taxon>
        <taxon>Embryophyta</taxon>
        <taxon>Tracheophyta</taxon>
        <taxon>Spermatophyta</taxon>
        <taxon>Magnoliopsida</taxon>
        <taxon>eudicotyledons</taxon>
        <taxon>Gunneridae</taxon>
        <taxon>Pentapetalae</taxon>
        <taxon>rosids</taxon>
        <taxon>malvids</taxon>
        <taxon>Sapindales</taxon>
        <taxon>Sapindaceae</taxon>
        <taxon>Hippocastanoideae</taxon>
        <taxon>Acereae</taxon>
        <taxon>Dipteronia</taxon>
    </lineage>
</organism>
<dbReference type="PROSITE" id="PS50879">
    <property type="entry name" value="RNASE_H_1"/>
    <property type="match status" value="1"/>
</dbReference>
<evidence type="ECO:0000313" key="2">
    <source>
        <dbReference type="EMBL" id="KAK2640308.1"/>
    </source>
</evidence>
<dbReference type="SUPFAM" id="SSF53098">
    <property type="entry name" value="Ribonuclease H-like"/>
    <property type="match status" value="1"/>
</dbReference>
<dbReference type="Gene3D" id="3.30.420.10">
    <property type="entry name" value="Ribonuclease H-like superfamily/Ribonuclease H"/>
    <property type="match status" value="1"/>
</dbReference>
<feature type="domain" description="RNase H type-1" evidence="1">
    <location>
        <begin position="80"/>
        <end position="212"/>
    </location>
</feature>
<protein>
    <recommendedName>
        <fullName evidence="1">RNase H type-1 domain-containing protein</fullName>
    </recommendedName>
</protein>
<dbReference type="EMBL" id="JANJYI010000008">
    <property type="protein sequence ID" value="KAK2640308.1"/>
    <property type="molecule type" value="Genomic_DNA"/>
</dbReference>
<dbReference type="Proteomes" id="UP001280121">
    <property type="component" value="Unassembled WGS sequence"/>
</dbReference>
<accession>A0AAD9WS22</accession>
<dbReference type="AlphaFoldDB" id="A0AAD9WS22"/>
<dbReference type="PANTHER" id="PTHR47723">
    <property type="entry name" value="OS05G0353850 PROTEIN"/>
    <property type="match status" value="1"/>
</dbReference>
<comment type="caution">
    <text evidence="2">The sequence shown here is derived from an EMBL/GenBank/DDBJ whole genome shotgun (WGS) entry which is preliminary data.</text>
</comment>
<name>A0AAD9WS22_9ROSI</name>
<keyword evidence="3" id="KW-1185">Reference proteome</keyword>
<dbReference type="GO" id="GO:0003676">
    <property type="term" value="F:nucleic acid binding"/>
    <property type="evidence" value="ECO:0007669"/>
    <property type="project" value="InterPro"/>
</dbReference>
<dbReference type="InterPro" id="IPR002156">
    <property type="entry name" value="RNaseH_domain"/>
</dbReference>
<proteinExistence type="predicted"/>